<protein>
    <submittedName>
        <fullName evidence="1">Uncharacterized protein</fullName>
    </submittedName>
</protein>
<evidence type="ECO:0000313" key="1">
    <source>
        <dbReference type="EMBL" id="MBX52814.1"/>
    </source>
</evidence>
<sequence length="70" mass="8188">MALGDVVILPRSWFDAKVNSLMYQIQVGSFHLGLCYHATFFIKFVTDNFTIQVHQIRFIYTCIQRVKEMG</sequence>
<dbReference type="EMBL" id="GGEC01072330">
    <property type="protein sequence ID" value="MBX52814.1"/>
    <property type="molecule type" value="Transcribed_RNA"/>
</dbReference>
<reference evidence="1" key="1">
    <citation type="submission" date="2018-02" db="EMBL/GenBank/DDBJ databases">
        <title>Rhizophora mucronata_Transcriptome.</title>
        <authorList>
            <person name="Meera S.P."/>
            <person name="Sreeshan A."/>
            <person name="Augustine A."/>
        </authorList>
    </citation>
    <scope>NUCLEOTIDE SEQUENCE</scope>
    <source>
        <tissue evidence="1">Leaf</tissue>
    </source>
</reference>
<proteinExistence type="predicted"/>
<dbReference type="AlphaFoldDB" id="A0A2P2PDJ9"/>
<organism evidence="1">
    <name type="scientific">Rhizophora mucronata</name>
    <name type="common">Asiatic mangrove</name>
    <dbReference type="NCBI Taxonomy" id="61149"/>
    <lineage>
        <taxon>Eukaryota</taxon>
        <taxon>Viridiplantae</taxon>
        <taxon>Streptophyta</taxon>
        <taxon>Embryophyta</taxon>
        <taxon>Tracheophyta</taxon>
        <taxon>Spermatophyta</taxon>
        <taxon>Magnoliopsida</taxon>
        <taxon>eudicotyledons</taxon>
        <taxon>Gunneridae</taxon>
        <taxon>Pentapetalae</taxon>
        <taxon>rosids</taxon>
        <taxon>fabids</taxon>
        <taxon>Malpighiales</taxon>
        <taxon>Rhizophoraceae</taxon>
        <taxon>Rhizophora</taxon>
    </lineage>
</organism>
<name>A0A2P2PDJ9_RHIMU</name>
<accession>A0A2P2PDJ9</accession>